<keyword evidence="3" id="KW-1185">Reference proteome</keyword>
<dbReference type="Gene3D" id="1.10.8.100">
    <property type="entry name" value="Ribosomal RNA adenine dimethylase-like, domain 2"/>
    <property type="match status" value="1"/>
</dbReference>
<name>A0A2S4PSI5_9PEZI</name>
<dbReference type="EMBL" id="PEDP01000769">
    <property type="protein sequence ID" value="POS84993.1"/>
    <property type="molecule type" value="Genomic_DNA"/>
</dbReference>
<dbReference type="STRING" id="225359.A0A2S4PSI5"/>
<protein>
    <submittedName>
        <fullName evidence="2">Uncharacterized protein</fullName>
    </submittedName>
</protein>
<evidence type="ECO:0000313" key="2">
    <source>
        <dbReference type="EMBL" id="POS84993.1"/>
    </source>
</evidence>
<dbReference type="Gene3D" id="3.40.50.150">
    <property type="entry name" value="Vaccinia Virus protein VP39"/>
    <property type="match status" value="1"/>
</dbReference>
<dbReference type="Proteomes" id="UP000237438">
    <property type="component" value="Unassembled WGS sequence"/>
</dbReference>
<gene>
    <name evidence="2" type="ORF">EPUL_003629</name>
</gene>
<accession>A0A2S4PSI5</accession>
<feature type="compositionally biased region" description="Polar residues" evidence="1">
    <location>
        <begin position="179"/>
        <end position="194"/>
    </location>
</feature>
<sequence>MFRTHLARSTVPYYKPEFHSGLKYFCRERTTYHSVALLLNVSTRKYSDLLHTQNKNISCQLNSQLDSSPPILNDLSQLKRKKKCKEVSSPKLSENTIIKKKEQAESTPLTDEKEKNLIANPSQKRTIKSKRKSRNLQELTLPEEEFSNKPRKVGRKSKRSKDELNPQKIESNLEHDESIANTSKTKIEESSSCGSDRATKDKFVNSLKLAHQKIRSRPFEEEQKYEIRDRIDLVDNKLCDDVLERLMPSIEKYKGCDLIDLNPGACLWSSKLHDALQPRKHILVEPHFDGYMPFLKPLLEKEDSKYQLIKRNGMNWNHLEKILTPEQFPEQQALDVGDPRLEQINNTILVTANIASHPVRAYLGFTSFGSLVVYQFLSAVRTSALFQKYGRVRMLLWINPVDGKIIPKNVNARKKSSLEATLSCEHIEYIVDADLPLHKRREKRLDIERATSVLENMKKNGVKIPDGRKTRILNAIEAGETGREIEELSPKCLQKELKDMENAFAMGTYEKDVIKINPPMSPRLRKTKRSPEYLRLCDLIRRNNRQQSKTLLFLDLADKFEKILQLYKKLPLTTDATEASVIENEIQVETLAYKTAMKSLTPIEYSAVQYLCDNRRIFTQTPPGLFWDRREMEPMTAYEDEFYPNQVLSLVDLKPGFLPSVSVHPEFYDTLAFLTMQMCLVPSHSLKTALENLSPGADDWLATECPSLTDPLKNGCPDLELISARCVTSEMMIEMCEAWLRWPFRPHRDEILHRLGSVAFYDEPE</sequence>
<evidence type="ECO:0000256" key="1">
    <source>
        <dbReference type="SAM" id="MobiDB-lite"/>
    </source>
</evidence>
<feature type="region of interest" description="Disordered" evidence="1">
    <location>
        <begin position="83"/>
        <end position="196"/>
    </location>
</feature>
<feature type="compositionally biased region" description="Basic residues" evidence="1">
    <location>
        <begin position="125"/>
        <end position="134"/>
    </location>
</feature>
<dbReference type="AlphaFoldDB" id="A0A2S4PSI5"/>
<dbReference type="InterPro" id="IPR029063">
    <property type="entry name" value="SAM-dependent_MTases_sf"/>
</dbReference>
<organism evidence="2 3">
    <name type="scientific">Erysiphe pulchra</name>
    <dbReference type="NCBI Taxonomy" id="225359"/>
    <lineage>
        <taxon>Eukaryota</taxon>
        <taxon>Fungi</taxon>
        <taxon>Dikarya</taxon>
        <taxon>Ascomycota</taxon>
        <taxon>Pezizomycotina</taxon>
        <taxon>Leotiomycetes</taxon>
        <taxon>Erysiphales</taxon>
        <taxon>Erysiphaceae</taxon>
        <taxon>Erysiphe</taxon>
    </lineage>
</organism>
<proteinExistence type="predicted"/>
<dbReference type="InterPro" id="IPR023165">
    <property type="entry name" value="rRNA_Ade_diMease-like_C"/>
</dbReference>
<feature type="compositionally biased region" description="Basic and acidic residues" evidence="1">
    <location>
        <begin position="97"/>
        <end position="116"/>
    </location>
</feature>
<comment type="caution">
    <text evidence="2">The sequence shown here is derived from an EMBL/GenBank/DDBJ whole genome shotgun (WGS) entry which is preliminary data.</text>
</comment>
<reference evidence="2 3" key="1">
    <citation type="submission" date="2017-10" db="EMBL/GenBank/DDBJ databases">
        <title>Development of genomic resources for the powdery mildew, Erysiphe pulchra.</title>
        <authorList>
            <person name="Wadl P.A."/>
            <person name="Mack B.M."/>
            <person name="Moore G."/>
            <person name="Beltz S.B."/>
        </authorList>
    </citation>
    <scope>NUCLEOTIDE SEQUENCE [LARGE SCALE GENOMIC DNA]</scope>
    <source>
        <strain evidence="2">Cflorida</strain>
    </source>
</reference>
<evidence type="ECO:0000313" key="3">
    <source>
        <dbReference type="Proteomes" id="UP000237438"/>
    </source>
</evidence>
<feature type="compositionally biased region" description="Basic and acidic residues" evidence="1">
    <location>
        <begin position="160"/>
        <end position="178"/>
    </location>
</feature>
<feature type="compositionally biased region" description="Basic residues" evidence="1">
    <location>
        <begin position="149"/>
        <end position="159"/>
    </location>
</feature>
<dbReference type="OrthoDB" id="16079at2759"/>